<dbReference type="OrthoDB" id="5512987at2"/>
<dbReference type="InterPro" id="IPR012312">
    <property type="entry name" value="Hemerythrin-like"/>
</dbReference>
<dbReference type="RefSeq" id="WP_155710704.1">
    <property type="nucleotide sequence ID" value="NZ_BMWU01000024.1"/>
</dbReference>
<dbReference type="Pfam" id="PF01814">
    <property type="entry name" value="Hemerythrin"/>
    <property type="match status" value="1"/>
</dbReference>
<evidence type="ECO:0000259" key="1">
    <source>
        <dbReference type="Pfam" id="PF01814"/>
    </source>
</evidence>
<dbReference type="CDD" id="cd12108">
    <property type="entry name" value="Hr-like"/>
    <property type="match status" value="1"/>
</dbReference>
<keyword evidence="3" id="KW-1185">Reference proteome</keyword>
<evidence type="ECO:0000313" key="2">
    <source>
        <dbReference type="EMBL" id="MUI14958.1"/>
    </source>
</evidence>
<dbReference type="EMBL" id="WNWM01000002">
    <property type="protein sequence ID" value="MUI14958.1"/>
    <property type="molecule type" value="Genomic_DNA"/>
</dbReference>
<dbReference type="Proteomes" id="UP000431684">
    <property type="component" value="Unassembled WGS sequence"/>
</dbReference>
<accession>A0A6I3XQZ8</accession>
<gene>
    <name evidence="2" type="ORF">GJV26_21175</name>
</gene>
<reference evidence="2 3" key="1">
    <citation type="submission" date="2019-11" db="EMBL/GenBank/DDBJ databases">
        <title>Draft Genome Sequences of Six Type Strains of the Genus Massilia.</title>
        <authorList>
            <person name="Miess H."/>
            <person name="Frediansyah A."/>
            <person name="Goeker M."/>
            <person name="Gross H."/>
        </authorList>
    </citation>
    <scope>NUCLEOTIDE SEQUENCE [LARGE SCALE GENOMIC DNA]</scope>
    <source>
        <strain evidence="2 3">DSM 17513</strain>
    </source>
</reference>
<dbReference type="PANTHER" id="PTHR35585:SF1">
    <property type="entry name" value="HHE DOMAIN PROTEIN (AFU_ORTHOLOGUE AFUA_4G00730)"/>
    <property type="match status" value="1"/>
</dbReference>
<feature type="domain" description="Hemerythrin-like" evidence="1">
    <location>
        <begin position="25"/>
        <end position="143"/>
    </location>
</feature>
<evidence type="ECO:0000313" key="3">
    <source>
        <dbReference type="Proteomes" id="UP000431684"/>
    </source>
</evidence>
<protein>
    <submittedName>
        <fullName evidence="2">Hemerythrin domain-containing protein</fullName>
    </submittedName>
</protein>
<comment type="caution">
    <text evidence="2">The sequence shown here is derived from an EMBL/GenBank/DDBJ whole genome shotgun (WGS) entry which is preliminary data.</text>
</comment>
<dbReference type="AlphaFoldDB" id="A0A6I3XQZ8"/>
<sequence>MPNAIKATPASSKKTATLAAGPIDAIELLKADHDKVKAMFEQYEGLSDRALASKKKLVREICLELTKHALAEEEIFYSAVRKAVGDEDLVDEATVEHACAKDLIAQLLSMEPGDDLYDAKVSVLSEQIEHHVEEEEKEMFPKAKKAKLDMVGLGEAIQARKDEIELPLPN</sequence>
<proteinExistence type="predicted"/>
<name>A0A6I3XQZ8_9BURK</name>
<organism evidence="2 3">
    <name type="scientific">Pseudoduganella dura</name>
    <dbReference type="NCBI Taxonomy" id="321982"/>
    <lineage>
        <taxon>Bacteria</taxon>
        <taxon>Pseudomonadati</taxon>
        <taxon>Pseudomonadota</taxon>
        <taxon>Betaproteobacteria</taxon>
        <taxon>Burkholderiales</taxon>
        <taxon>Oxalobacteraceae</taxon>
        <taxon>Telluria group</taxon>
        <taxon>Pseudoduganella</taxon>
    </lineage>
</organism>
<dbReference type="Gene3D" id="1.20.120.520">
    <property type="entry name" value="nmb1532 protein domain like"/>
    <property type="match status" value="1"/>
</dbReference>
<dbReference type="PANTHER" id="PTHR35585">
    <property type="entry name" value="HHE DOMAIN PROTEIN (AFU_ORTHOLOGUE AFUA_4G00730)"/>
    <property type="match status" value="1"/>
</dbReference>